<evidence type="ECO:0000256" key="6">
    <source>
        <dbReference type="ARBA" id="ARBA00022989"/>
    </source>
</evidence>
<dbReference type="Ensembl" id="ENSFHET00000021400.1">
    <property type="protein sequence ID" value="ENSFHEP00000030160.1"/>
    <property type="gene ID" value="ENSFHEG00000015288.1"/>
</dbReference>
<dbReference type="FunFam" id="1.20.1070.10:FF:000163">
    <property type="entry name" value="Thromboxane A2 receptor"/>
    <property type="match status" value="1"/>
</dbReference>
<evidence type="ECO:0000256" key="10">
    <source>
        <dbReference type="ARBA" id="ARBA00023170"/>
    </source>
</evidence>
<feature type="transmembrane region" description="Helical" evidence="14">
    <location>
        <begin position="265"/>
        <end position="288"/>
    </location>
</feature>
<sequence length="359" mass="39764">MMASSVPVILSLTSSTESPNNASSYPSKNLVMSCLTMIFGAISNLTALGILAQSRARFRRQSRKSFLLLTVALLLADLLGHVILGAFAMHVHLNWKSEISEHQKSFCNVFGASMVFFGLCSLLLGCAMAVERCVAITHPFFHVSRITIAHAQSAVLFLSSSALVLAVLPFFSVGNYTIQEPKTWCFLPINNFYVPADKTLALVFSSLGLFALFFSVLCNIVSGLALLHARIKSRNGNMTPSASSGRRASSTSTASLFRTLDVEMLVQLTAVTVVSFVCWGPFLIHVFVKQFQWVPHNTKDPFTLVSLRMAVWNQILDPWVYILFRKTVLSRLCCGRYSQEIMIPSHSFSESRRHTISLH</sequence>
<feature type="transmembrane region" description="Helical" evidence="14">
    <location>
        <begin position="200"/>
        <end position="227"/>
    </location>
</feature>
<evidence type="ECO:0000256" key="7">
    <source>
        <dbReference type="ARBA" id="ARBA00023040"/>
    </source>
</evidence>
<keyword evidence="6 14" id="KW-1133">Transmembrane helix</keyword>
<keyword evidence="9" id="KW-1015">Disulfide bond</keyword>
<organism evidence="16 17">
    <name type="scientific">Fundulus heteroclitus</name>
    <name type="common">Killifish</name>
    <name type="synonym">Mummichog</name>
    <dbReference type="NCBI Taxonomy" id="8078"/>
    <lineage>
        <taxon>Eukaryota</taxon>
        <taxon>Metazoa</taxon>
        <taxon>Chordata</taxon>
        <taxon>Craniata</taxon>
        <taxon>Vertebrata</taxon>
        <taxon>Euteleostomi</taxon>
        <taxon>Actinopterygii</taxon>
        <taxon>Neopterygii</taxon>
        <taxon>Teleostei</taxon>
        <taxon>Neoteleostei</taxon>
        <taxon>Acanthomorphata</taxon>
        <taxon>Ovalentaria</taxon>
        <taxon>Atherinomorphae</taxon>
        <taxon>Cyprinodontiformes</taxon>
        <taxon>Fundulidae</taxon>
        <taxon>Fundulus</taxon>
    </lineage>
</organism>
<dbReference type="GO" id="GO:0007189">
    <property type="term" value="P:adenylate cyclase-activating G protein-coupled receptor signaling pathway"/>
    <property type="evidence" value="ECO:0007669"/>
    <property type="project" value="TreeGrafter"/>
</dbReference>
<dbReference type="GO" id="GO:0004960">
    <property type="term" value="F:thromboxane receptor activity"/>
    <property type="evidence" value="ECO:0007669"/>
    <property type="project" value="InterPro"/>
</dbReference>
<dbReference type="STRING" id="8078.ENSFHEP00000013768"/>
<dbReference type="InterPro" id="IPR017452">
    <property type="entry name" value="GPCR_Rhodpsn_7TM"/>
</dbReference>
<dbReference type="InterPro" id="IPR001105">
    <property type="entry name" value="Thbox_rcpt"/>
</dbReference>
<dbReference type="PRINTS" id="PR01788">
    <property type="entry name" value="PROSTANOIDR"/>
</dbReference>
<keyword evidence="17" id="KW-1185">Reference proteome</keyword>
<evidence type="ECO:0000259" key="15">
    <source>
        <dbReference type="PROSITE" id="PS50262"/>
    </source>
</evidence>
<dbReference type="AlphaFoldDB" id="A0A3Q2PKF4"/>
<evidence type="ECO:0000256" key="2">
    <source>
        <dbReference type="ARBA" id="ARBA00017628"/>
    </source>
</evidence>
<keyword evidence="10" id="KW-0675">Receptor</keyword>
<keyword evidence="4" id="KW-0597">Phosphoprotein</keyword>
<feature type="transmembrane region" description="Helical" evidence="14">
    <location>
        <begin position="151"/>
        <end position="171"/>
    </location>
</feature>
<name>A0A3Q2PKF4_FUNHE</name>
<dbReference type="GO" id="GO:0004957">
    <property type="term" value="F:prostaglandin E receptor activity"/>
    <property type="evidence" value="ECO:0007669"/>
    <property type="project" value="TreeGrafter"/>
</dbReference>
<dbReference type="CTD" id="100003535"/>
<dbReference type="Ensembl" id="ENSFHET00000021404.1">
    <property type="protein sequence ID" value="ENSFHEP00000013768.1"/>
    <property type="gene ID" value="ENSFHEG00000015288.1"/>
</dbReference>
<evidence type="ECO:0000256" key="11">
    <source>
        <dbReference type="ARBA" id="ARBA00023180"/>
    </source>
</evidence>
<evidence type="ECO:0000256" key="13">
    <source>
        <dbReference type="ARBA" id="ARBA00029815"/>
    </source>
</evidence>
<evidence type="ECO:0000256" key="5">
    <source>
        <dbReference type="ARBA" id="ARBA00022692"/>
    </source>
</evidence>
<evidence type="ECO:0000256" key="12">
    <source>
        <dbReference type="ARBA" id="ARBA00023224"/>
    </source>
</evidence>
<feature type="transmembrane region" description="Helical" evidence="14">
    <location>
        <begin position="66"/>
        <end position="89"/>
    </location>
</feature>
<dbReference type="PANTHER" id="PTHR11866">
    <property type="entry name" value="G-PROTEIN COUPLED RECEPTOR FAMILY 1 MEMBER"/>
    <property type="match status" value="1"/>
</dbReference>
<dbReference type="InterPro" id="IPR000276">
    <property type="entry name" value="GPCR_Rhodpsn"/>
</dbReference>
<dbReference type="PROSITE" id="PS50262">
    <property type="entry name" value="G_PROTEIN_RECEP_F1_2"/>
    <property type="match status" value="1"/>
</dbReference>
<evidence type="ECO:0000256" key="9">
    <source>
        <dbReference type="ARBA" id="ARBA00023157"/>
    </source>
</evidence>
<evidence type="ECO:0000256" key="8">
    <source>
        <dbReference type="ARBA" id="ARBA00023136"/>
    </source>
</evidence>
<evidence type="ECO:0000256" key="1">
    <source>
        <dbReference type="ARBA" id="ARBA00004651"/>
    </source>
</evidence>
<dbReference type="PROSITE" id="PS00237">
    <property type="entry name" value="G_PROTEIN_RECEP_F1_1"/>
    <property type="match status" value="1"/>
</dbReference>
<dbReference type="GO" id="GO:0007204">
    <property type="term" value="P:positive regulation of cytosolic calcium ion concentration"/>
    <property type="evidence" value="ECO:0007669"/>
    <property type="project" value="TreeGrafter"/>
</dbReference>
<dbReference type="GO" id="GO:0005886">
    <property type="term" value="C:plasma membrane"/>
    <property type="evidence" value="ECO:0007669"/>
    <property type="project" value="UniProtKB-SubCell"/>
</dbReference>
<keyword evidence="8 14" id="KW-0472">Membrane</keyword>
<keyword evidence="5 14" id="KW-0812">Transmembrane</keyword>
<dbReference type="SUPFAM" id="SSF81321">
    <property type="entry name" value="Family A G protein-coupled receptor-like"/>
    <property type="match status" value="1"/>
</dbReference>
<dbReference type="GeneTree" id="ENSGT01030000234559"/>
<evidence type="ECO:0000256" key="4">
    <source>
        <dbReference type="ARBA" id="ARBA00022553"/>
    </source>
</evidence>
<dbReference type="Proteomes" id="UP000265000">
    <property type="component" value="Unplaced"/>
</dbReference>
<reference evidence="16" key="1">
    <citation type="submission" date="2025-05" db="UniProtKB">
        <authorList>
            <consortium name="Ensembl"/>
        </authorList>
    </citation>
    <scope>IDENTIFICATION</scope>
</reference>
<dbReference type="OrthoDB" id="5959154at2759"/>
<accession>A0A3Q2PKF4</accession>
<dbReference type="GO" id="GO:0006954">
    <property type="term" value="P:inflammatory response"/>
    <property type="evidence" value="ECO:0007669"/>
    <property type="project" value="TreeGrafter"/>
</dbReference>
<evidence type="ECO:0000256" key="3">
    <source>
        <dbReference type="ARBA" id="ARBA00022475"/>
    </source>
</evidence>
<keyword evidence="11" id="KW-0325">Glycoprotein</keyword>
<evidence type="ECO:0000256" key="14">
    <source>
        <dbReference type="SAM" id="Phobius"/>
    </source>
</evidence>
<comment type="subcellular location">
    <subcellularLocation>
        <location evidence="1">Cell membrane</location>
        <topology evidence="1">Multi-pass membrane protein</topology>
    </subcellularLocation>
</comment>
<evidence type="ECO:0000313" key="17">
    <source>
        <dbReference type="Proteomes" id="UP000265000"/>
    </source>
</evidence>
<dbReference type="Pfam" id="PF00001">
    <property type="entry name" value="7tm_1"/>
    <property type="match status" value="1"/>
</dbReference>
<dbReference type="GO" id="GO:0004958">
    <property type="term" value="F:prostaglandin F receptor activity"/>
    <property type="evidence" value="ECO:0007669"/>
    <property type="project" value="Ensembl"/>
</dbReference>
<dbReference type="InterPro" id="IPR008365">
    <property type="entry name" value="Prostanoid_rcpt"/>
</dbReference>
<keyword evidence="12" id="KW-0807">Transducer</keyword>
<dbReference type="Gene3D" id="1.20.1070.10">
    <property type="entry name" value="Rhodopsin 7-helix transmembrane proteins"/>
    <property type="match status" value="1"/>
</dbReference>
<dbReference type="PRINTS" id="PR00429">
    <property type="entry name" value="THROMBOXANER"/>
</dbReference>
<protein>
    <recommendedName>
        <fullName evidence="2">Thromboxane A2 receptor</fullName>
    </recommendedName>
    <alternativeName>
        <fullName evidence="13">Prostanoid TP receptor</fullName>
    </alternativeName>
</protein>
<feature type="transmembrane region" description="Helical" evidence="14">
    <location>
        <begin position="31"/>
        <end position="54"/>
    </location>
</feature>
<keyword evidence="7" id="KW-0297">G-protein coupled receptor</keyword>
<feature type="domain" description="G-protein coupled receptors family 1 profile" evidence="15">
    <location>
        <begin position="43"/>
        <end position="321"/>
    </location>
</feature>
<dbReference type="GeneID" id="105932024"/>
<dbReference type="PANTHER" id="PTHR11866:SF33">
    <property type="entry name" value="THROMBOXANE A2 RECEPTOR"/>
    <property type="match status" value="1"/>
</dbReference>
<proteinExistence type="predicted"/>
<feature type="transmembrane region" description="Helical" evidence="14">
    <location>
        <begin position="109"/>
        <end position="130"/>
    </location>
</feature>
<evidence type="ECO:0000313" key="16">
    <source>
        <dbReference type="Ensembl" id="ENSFHEP00000013768.1"/>
    </source>
</evidence>
<keyword evidence="3" id="KW-1003">Cell membrane</keyword>